<dbReference type="GO" id="GO:0016787">
    <property type="term" value="F:hydrolase activity"/>
    <property type="evidence" value="ECO:0007669"/>
    <property type="project" value="UniProtKB-KW"/>
</dbReference>
<dbReference type="Pfam" id="PF13199">
    <property type="entry name" value="Glyco_hydro_66"/>
    <property type="match status" value="1"/>
</dbReference>
<feature type="chain" id="PRO_5039159257" evidence="3">
    <location>
        <begin position="22"/>
        <end position="623"/>
    </location>
</feature>
<gene>
    <name evidence="4" type="ORF">H7B90_10765</name>
</gene>
<evidence type="ECO:0000256" key="3">
    <source>
        <dbReference type="SAM" id="SignalP"/>
    </source>
</evidence>
<sequence length="623" mass="69385">MTRRFAPWAAAGVGLGLLLCAACESRPGNEAVPAPVAAAAKRSVLAELYADKSRYDPGEPVRLTLQLDNASGERLEDGRLLVQYRHLGRLVESKTFKKLKLDPGEARTLSWEWKPPQDDFAGYSVEAWMENKDGRTIDHRNAAVDVSSDWTRFPRYGYLSRFPKQDGKTTESNVESLSRYQINALQFYDWQFKHHAPLAGTPENPAAEWTDIGNRVTSGDTIRAYIGAAHKRGMAAMNYNLLYGAYGDYETDGSGVKKEWGLYAAPGGESQDSIPLPDGWATPKLDLFDPGNPDWQKYLLERERDAFAAYPFDGWHVDQLGFRGMMYTYEGKEIEPSAGFAPFLNRARTELGKTIVFNNVGTYGVSGTADAGTAFLYEEMWENSGQTTYNDLKKVLDEAAGLTEGKKATVLAAYMNYNYGNSFTDDNPGEFNEPGVLLTEATIFANGGSHIELGDDLRMLSNEYFPNRHLRMSDSLKSKLLSYYRFLVAYQNVLRDGQMPVDRKIAVEGAEVSADGRPGTVWAFSRAGGKFETLQLINLTGVQSDQWRDADASAKEPETRRDLAVKLYAGGKKIKRAFLASPDLEEGTGRPLAYETGRDSNGDYVAFAVPELRYWDMVALEYE</sequence>
<dbReference type="Gene3D" id="2.60.40.1180">
    <property type="entry name" value="Golgi alpha-mannosidase II"/>
    <property type="match status" value="1"/>
</dbReference>
<keyword evidence="4" id="KW-0378">Hydrolase</keyword>
<dbReference type="InterPro" id="IPR017853">
    <property type="entry name" value="GH"/>
</dbReference>
<dbReference type="InterPro" id="IPR013783">
    <property type="entry name" value="Ig-like_fold"/>
</dbReference>
<dbReference type="Proteomes" id="UP000553776">
    <property type="component" value="Unassembled WGS sequence"/>
</dbReference>
<evidence type="ECO:0000313" key="4">
    <source>
        <dbReference type="EMBL" id="MBB6691879.1"/>
    </source>
</evidence>
<proteinExistence type="inferred from homology"/>
<name>A0A841TW83_9BACL</name>
<keyword evidence="2 3" id="KW-0732">Signal</keyword>
<dbReference type="EMBL" id="JACJVR010000041">
    <property type="protein sequence ID" value="MBB6691879.1"/>
    <property type="molecule type" value="Genomic_DNA"/>
</dbReference>
<dbReference type="RefSeq" id="WP_185135871.1">
    <property type="nucleotide sequence ID" value="NZ_JACJVR010000041.1"/>
</dbReference>
<evidence type="ECO:0000256" key="2">
    <source>
        <dbReference type="ARBA" id="ARBA00022729"/>
    </source>
</evidence>
<dbReference type="CDD" id="cd14745">
    <property type="entry name" value="GH66"/>
    <property type="match status" value="1"/>
</dbReference>
<feature type="signal peptide" evidence="3">
    <location>
        <begin position="1"/>
        <end position="21"/>
    </location>
</feature>
<reference evidence="4 5" key="1">
    <citation type="submission" date="2020-08" db="EMBL/GenBank/DDBJ databases">
        <title>Cohnella phylogeny.</title>
        <authorList>
            <person name="Dunlap C."/>
        </authorList>
    </citation>
    <scope>NUCLEOTIDE SEQUENCE [LARGE SCALE GENOMIC DNA]</scope>
    <source>
        <strain evidence="4 5">DSM 25239</strain>
    </source>
</reference>
<comment type="caution">
    <text evidence="4">The sequence shown here is derived from an EMBL/GenBank/DDBJ whole genome shotgun (WGS) entry which is preliminary data.</text>
</comment>
<dbReference type="InterPro" id="IPR025092">
    <property type="entry name" value="Glyco_hydro_66"/>
</dbReference>
<evidence type="ECO:0000313" key="5">
    <source>
        <dbReference type="Proteomes" id="UP000553776"/>
    </source>
</evidence>
<dbReference type="SUPFAM" id="SSF51445">
    <property type="entry name" value="(Trans)glycosidases"/>
    <property type="match status" value="1"/>
</dbReference>
<dbReference type="Gene3D" id="3.20.20.80">
    <property type="entry name" value="Glycosidases"/>
    <property type="match status" value="1"/>
</dbReference>
<dbReference type="AlphaFoldDB" id="A0A841TW83"/>
<dbReference type="Gene3D" id="2.60.40.10">
    <property type="entry name" value="Immunoglobulins"/>
    <property type="match status" value="1"/>
</dbReference>
<organism evidence="4 5">
    <name type="scientific">Cohnella xylanilytica</name>
    <dbReference type="NCBI Taxonomy" id="557555"/>
    <lineage>
        <taxon>Bacteria</taxon>
        <taxon>Bacillati</taxon>
        <taxon>Bacillota</taxon>
        <taxon>Bacilli</taxon>
        <taxon>Bacillales</taxon>
        <taxon>Paenibacillaceae</taxon>
        <taxon>Cohnella</taxon>
    </lineage>
</organism>
<comment type="similarity">
    <text evidence="1">Belongs to the glycosyl hydrolase 66 family.</text>
</comment>
<protein>
    <submittedName>
        <fullName evidence="4">Glycoside hydrolase family 66 protein</fullName>
    </submittedName>
</protein>
<evidence type="ECO:0000256" key="1">
    <source>
        <dbReference type="ARBA" id="ARBA00010837"/>
    </source>
</evidence>
<keyword evidence="5" id="KW-1185">Reference proteome</keyword>
<accession>A0A841TW83</accession>
<dbReference type="InterPro" id="IPR013780">
    <property type="entry name" value="Glyco_hydro_b"/>
</dbReference>